<sequence length="316" mass="34683">MDSENADDCFLCPDYAKEIFDYLKQREERFVLRDYMPTQPGLTVEMRAVLVDWLVEVQENFELFHETLYLAVKVTDHYLSTVPVHRETLQLVGSTAMLIASKFEERSPPCVEDFLYICDDAYGREELISMEASILQTLAFDINIPIPYRFLRRYAKVGPPPAAPAATSALPRSPVCPPVRGSGHGHADAGALLLRDEPDGHGAGAGEGLAAGLRLPADGAARQRPGGMGEEAPPCPASAEALWPSSSPLSPQSPVLQFHAGYQKADLAPVVRKLHGALAAPPDDKLRAIRNKYSHRVFFEVALLPLLEQEVLDEAL</sequence>
<keyword evidence="3" id="KW-0132">Cell division</keyword>
<dbReference type="AlphaFoldDB" id="Q4RH73"/>
<evidence type="ECO:0000256" key="5">
    <source>
        <dbReference type="ARBA" id="ARBA00023306"/>
    </source>
</evidence>
<dbReference type="SUPFAM" id="SSF47954">
    <property type="entry name" value="Cyclin-like"/>
    <property type="match status" value="2"/>
</dbReference>
<reference evidence="12" key="1">
    <citation type="journal article" date="2004" name="Nature">
        <title>Genome duplication in the teleost fish Tetraodon nigroviridis reveals the early vertebrate proto-karyotype.</title>
        <authorList>
            <person name="Jaillon O."/>
            <person name="Aury J.-M."/>
            <person name="Brunet F."/>
            <person name="Petit J.-L."/>
            <person name="Stange-Thomann N."/>
            <person name="Mauceli E."/>
            <person name="Bouneau L."/>
            <person name="Fischer C."/>
            <person name="Ozouf-Costaz C."/>
            <person name="Bernot A."/>
            <person name="Nicaud S."/>
            <person name="Jaffe D."/>
            <person name="Fisher S."/>
            <person name="Lutfalla G."/>
            <person name="Dossat C."/>
            <person name="Segurens B."/>
            <person name="Dasilva C."/>
            <person name="Salanoubat M."/>
            <person name="Levy M."/>
            <person name="Boudet N."/>
            <person name="Castellano S."/>
            <person name="Anthouard V."/>
            <person name="Jubin C."/>
            <person name="Castelli V."/>
            <person name="Katinka M."/>
            <person name="Vacherie B."/>
            <person name="Biemont C."/>
            <person name="Skalli Z."/>
            <person name="Cattolico L."/>
            <person name="Poulain J."/>
            <person name="De Berardinis V."/>
            <person name="Cruaud C."/>
            <person name="Duprat S."/>
            <person name="Brottier P."/>
            <person name="Coutanceau J.-P."/>
            <person name="Gouzy J."/>
            <person name="Parra G."/>
            <person name="Lardier G."/>
            <person name="Chapple C."/>
            <person name="McKernan K.J."/>
            <person name="McEwan P."/>
            <person name="Bosak S."/>
            <person name="Kellis M."/>
            <person name="Volff J.-N."/>
            <person name="Guigo R."/>
            <person name="Zody M.C."/>
            <person name="Mesirov J."/>
            <person name="Lindblad-Toh K."/>
            <person name="Birren B."/>
            <person name="Nusbaum C."/>
            <person name="Kahn D."/>
            <person name="Robinson-Rechavi M."/>
            <person name="Laudet V."/>
            <person name="Schachter V."/>
            <person name="Quetier F."/>
            <person name="Saurin W."/>
            <person name="Scarpelli C."/>
            <person name="Wincker P."/>
            <person name="Lander E.S."/>
            <person name="Weissenbach J."/>
            <person name="Roest Crollius H."/>
        </authorList>
    </citation>
    <scope>NUCLEOTIDE SEQUENCE [LARGE SCALE GENOMIC DNA]</scope>
</reference>
<evidence type="ECO:0000259" key="10">
    <source>
        <dbReference type="SMART" id="SM00385"/>
    </source>
</evidence>
<dbReference type="InterPro" id="IPR004367">
    <property type="entry name" value="Cyclin_C-dom"/>
</dbReference>
<keyword evidence="4 8" id="KW-0195">Cyclin</keyword>
<dbReference type="SMART" id="SM01332">
    <property type="entry name" value="Cyclin_C"/>
    <property type="match status" value="1"/>
</dbReference>
<name>Q4RH73_TETNG</name>
<dbReference type="PANTHER" id="PTHR10177">
    <property type="entry name" value="CYCLINS"/>
    <property type="match status" value="1"/>
</dbReference>
<evidence type="ECO:0000256" key="7">
    <source>
        <dbReference type="ARBA" id="ARBA00040980"/>
    </source>
</evidence>
<accession>Q4RH73</accession>
<feature type="region of interest" description="Disordered" evidence="9">
    <location>
        <begin position="219"/>
        <end position="250"/>
    </location>
</feature>
<dbReference type="EMBL" id="CAAE01015067">
    <property type="protein sequence ID" value="CAG12259.1"/>
    <property type="molecule type" value="Genomic_DNA"/>
</dbReference>
<evidence type="ECO:0000256" key="1">
    <source>
        <dbReference type="ARBA" id="ARBA00003222"/>
    </source>
</evidence>
<proteinExistence type="inferred from homology"/>
<comment type="caution">
    <text evidence="12">The sequence shown here is derived from an EMBL/GenBank/DDBJ whole genome shotgun (WGS) entry which is preliminary data.</text>
</comment>
<dbReference type="CDD" id="cd20508">
    <property type="entry name" value="CYCLIN_CCNB3_rpt1"/>
    <property type="match status" value="1"/>
</dbReference>
<evidence type="ECO:0000256" key="6">
    <source>
        <dbReference type="ARBA" id="ARBA00025821"/>
    </source>
</evidence>
<feature type="compositionally biased region" description="Low complexity" evidence="9">
    <location>
        <begin position="237"/>
        <end position="250"/>
    </location>
</feature>
<dbReference type="PIRSF" id="PIRSF001771">
    <property type="entry name" value="Cyclin_A_B_D_E"/>
    <property type="match status" value="1"/>
</dbReference>
<dbReference type="Pfam" id="PF00134">
    <property type="entry name" value="Cyclin_N"/>
    <property type="match status" value="1"/>
</dbReference>
<dbReference type="InterPro" id="IPR039361">
    <property type="entry name" value="Cyclin"/>
</dbReference>
<dbReference type="Pfam" id="PF02984">
    <property type="entry name" value="Cyclin_C"/>
    <property type="match status" value="1"/>
</dbReference>
<keyword evidence="5" id="KW-0131">Cell cycle</keyword>
<evidence type="ECO:0000256" key="8">
    <source>
        <dbReference type="RuleBase" id="RU000383"/>
    </source>
</evidence>
<feature type="domain" description="Cyclin C-terminal" evidence="11">
    <location>
        <begin position="145"/>
        <end position="307"/>
    </location>
</feature>
<dbReference type="OrthoDB" id="5590282at2759"/>
<feature type="non-terminal residue" evidence="12">
    <location>
        <position position="1"/>
    </location>
</feature>
<evidence type="ECO:0000256" key="2">
    <source>
        <dbReference type="ARBA" id="ARBA00006955"/>
    </source>
</evidence>
<dbReference type="InterPro" id="IPR036915">
    <property type="entry name" value="Cyclin-like_sf"/>
</dbReference>
<dbReference type="GO" id="GO:0044772">
    <property type="term" value="P:mitotic cell cycle phase transition"/>
    <property type="evidence" value="ECO:0007669"/>
    <property type="project" value="InterPro"/>
</dbReference>
<evidence type="ECO:0000256" key="3">
    <source>
        <dbReference type="ARBA" id="ARBA00022618"/>
    </source>
</evidence>
<gene>
    <name evidence="12" type="ORF">GSTENG00034481001</name>
</gene>
<dbReference type="InterPro" id="IPR046965">
    <property type="entry name" value="Cyclin_A/B-like"/>
</dbReference>
<evidence type="ECO:0000256" key="9">
    <source>
        <dbReference type="SAM" id="MobiDB-lite"/>
    </source>
</evidence>
<organism evidence="12">
    <name type="scientific">Tetraodon nigroviridis</name>
    <name type="common">Spotted green pufferfish</name>
    <name type="synonym">Chelonodon nigroviridis</name>
    <dbReference type="NCBI Taxonomy" id="99883"/>
    <lineage>
        <taxon>Eukaryota</taxon>
        <taxon>Metazoa</taxon>
        <taxon>Chordata</taxon>
        <taxon>Craniata</taxon>
        <taxon>Vertebrata</taxon>
        <taxon>Euteleostomi</taxon>
        <taxon>Actinopterygii</taxon>
        <taxon>Neopterygii</taxon>
        <taxon>Teleostei</taxon>
        <taxon>Neoteleostei</taxon>
        <taxon>Acanthomorphata</taxon>
        <taxon>Eupercaria</taxon>
        <taxon>Tetraodontiformes</taxon>
        <taxon>Tetradontoidea</taxon>
        <taxon>Tetraodontidae</taxon>
        <taxon>Tetraodon</taxon>
    </lineage>
</organism>
<comment type="function">
    <text evidence="1">Essential for the control of the cell cycle at the G2/M (mitosis) transition.</text>
</comment>
<reference evidence="12" key="2">
    <citation type="submission" date="2004-02" db="EMBL/GenBank/DDBJ databases">
        <authorList>
            <consortium name="Genoscope"/>
            <consortium name="Whitehead Institute Centre for Genome Research"/>
        </authorList>
    </citation>
    <scope>NUCLEOTIDE SEQUENCE</scope>
</reference>
<feature type="domain" description="Cyclin-like" evidence="10">
    <location>
        <begin position="52"/>
        <end position="136"/>
    </location>
</feature>
<dbReference type="KEGG" id="tng:GSTEN00034481G001"/>
<dbReference type="GO" id="GO:0051301">
    <property type="term" value="P:cell division"/>
    <property type="evidence" value="ECO:0007669"/>
    <property type="project" value="UniProtKB-KW"/>
</dbReference>
<comment type="subunit">
    <text evidence="6">Interacts with the CDK1 protein kinase to form a serine/threonine kinase holoenzyme complex also known as maturation promoting factor (MPF). The cyclin subunit imparts substrate specificity to the complex.</text>
</comment>
<dbReference type="SMART" id="SM00385">
    <property type="entry name" value="CYCLIN"/>
    <property type="match status" value="1"/>
</dbReference>
<dbReference type="FunFam" id="1.10.472.10:FF:000001">
    <property type="entry name" value="G2/mitotic-specific cyclin"/>
    <property type="match status" value="1"/>
</dbReference>
<dbReference type="InterPro" id="IPR013763">
    <property type="entry name" value="Cyclin-like_dom"/>
</dbReference>
<comment type="similarity">
    <text evidence="2">Belongs to the cyclin family. Cyclin AB subfamily.</text>
</comment>
<dbReference type="Gene3D" id="1.10.472.10">
    <property type="entry name" value="Cyclin-like"/>
    <property type="match status" value="2"/>
</dbReference>
<dbReference type="InterPro" id="IPR006671">
    <property type="entry name" value="Cyclin_N"/>
</dbReference>
<dbReference type="GO" id="GO:0016538">
    <property type="term" value="F:cyclin-dependent protein serine/threonine kinase regulator activity"/>
    <property type="evidence" value="ECO:0007669"/>
    <property type="project" value="InterPro"/>
</dbReference>
<evidence type="ECO:0000256" key="4">
    <source>
        <dbReference type="ARBA" id="ARBA00023127"/>
    </source>
</evidence>
<evidence type="ECO:0000259" key="11">
    <source>
        <dbReference type="SMART" id="SM01332"/>
    </source>
</evidence>
<evidence type="ECO:0000313" key="12">
    <source>
        <dbReference type="EMBL" id="CAG12259.1"/>
    </source>
</evidence>
<protein>
    <recommendedName>
        <fullName evidence="7">G2/mitotic-specific cyclin-B2</fullName>
    </recommendedName>
</protein>